<reference evidence="2 3" key="1">
    <citation type="journal article" date="2016" name="Nat. Commun.">
        <title>Thousands of microbial genomes shed light on interconnected biogeochemical processes in an aquifer system.</title>
        <authorList>
            <person name="Anantharaman K."/>
            <person name="Brown C.T."/>
            <person name="Hug L.A."/>
            <person name="Sharon I."/>
            <person name="Castelle C.J."/>
            <person name="Probst A.J."/>
            <person name="Thomas B.C."/>
            <person name="Singh A."/>
            <person name="Wilkins M.J."/>
            <person name="Karaoz U."/>
            <person name="Brodie E.L."/>
            <person name="Williams K.H."/>
            <person name="Hubbard S.S."/>
            <person name="Banfield J.F."/>
        </authorList>
    </citation>
    <scope>NUCLEOTIDE SEQUENCE [LARGE SCALE GENOMIC DNA]</scope>
</reference>
<name>A0A1F5G0N4_9BACT</name>
<dbReference type="AlphaFoldDB" id="A0A1F5G0N4"/>
<dbReference type="EMBL" id="MFBA01000026">
    <property type="protein sequence ID" value="OGD85440.1"/>
    <property type="molecule type" value="Genomic_DNA"/>
</dbReference>
<keyword evidence="1" id="KW-1133">Transmembrane helix</keyword>
<dbReference type="Pfam" id="PF19451">
    <property type="entry name" value="DUF5989"/>
    <property type="match status" value="1"/>
</dbReference>
<dbReference type="Proteomes" id="UP000177069">
    <property type="component" value="Unassembled WGS sequence"/>
</dbReference>
<sequence>MRFLKRFFSRGSEARELMQFLWEAKLWFLIPFVAVLLVFGLLLIFAQTTGVAPFIYTLF</sequence>
<feature type="transmembrane region" description="Helical" evidence="1">
    <location>
        <begin position="26"/>
        <end position="46"/>
    </location>
</feature>
<proteinExistence type="predicted"/>
<comment type="caution">
    <text evidence="2">The sequence shown here is derived from an EMBL/GenBank/DDBJ whole genome shotgun (WGS) entry which is preliminary data.</text>
</comment>
<dbReference type="InterPro" id="IPR046031">
    <property type="entry name" value="DUF5989"/>
</dbReference>
<keyword evidence="1" id="KW-0812">Transmembrane</keyword>
<evidence type="ECO:0000256" key="1">
    <source>
        <dbReference type="SAM" id="Phobius"/>
    </source>
</evidence>
<protein>
    <submittedName>
        <fullName evidence="2">Uncharacterized protein</fullName>
    </submittedName>
</protein>
<keyword evidence="1" id="KW-0472">Membrane</keyword>
<gene>
    <name evidence="2" type="ORF">A2696_02440</name>
</gene>
<evidence type="ECO:0000313" key="3">
    <source>
        <dbReference type="Proteomes" id="UP000177069"/>
    </source>
</evidence>
<organism evidence="2 3">
    <name type="scientific">Candidatus Curtissbacteria bacterium RIFCSPHIGHO2_01_FULL_41_13</name>
    <dbReference type="NCBI Taxonomy" id="1797745"/>
    <lineage>
        <taxon>Bacteria</taxon>
        <taxon>Candidatus Curtissiibacteriota</taxon>
    </lineage>
</organism>
<accession>A0A1F5G0N4</accession>
<evidence type="ECO:0000313" key="2">
    <source>
        <dbReference type="EMBL" id="OGD85440.1"/>
    </source>
</evidence>